<keyword evidence="2 8" id="KW-0808">Transferase</keyword>
<keyword evidence="5 8" id="KW-0418">Kinase</keyword>
<feature type="domain" description="Thymidylate kinase-like" evidence="9">
    <location>
        <begin position="12"/>
        <end position="199"/>
    </location>
</feature>
<evidence type="ECO:0000256" key="5">
    <source>
        <dbReference type="ARBA" id="ARBA00022777"/>
    </source>
</evidence>
<proteinExistence type="inferred from homology"/>
<comment type="caution">
    <text evidence="10">The sequence shown here is derived from an EMBL/GenBank/DDBJ whole genome shotgun (WGS) entry which is preliminary data.</text>
</comment>
<dbReference type="PANTHER" id="PTHR10344">
    <property type="entry name" value="THYMIDYLATE KINASE"/>
    <property type="match status" value="1"/>
</dbReference>
<dbReference type="PANTHER" id="PTHR10344:SF4">
    <property type="entry name" value="UMP-CMP KINASE 2, MITOCHONDRIAL"/>
    <property type="match status" value="1"/>
</dbReference>
<keyword evidence="4 8" id="KW-0547">Nucleotide-binding</keyword>
<evidence type="ECO:0000256" key="1">
    <source>
        <dbReference type="ARBA" id="ARBA00009776"/>
    </source>
</evidence>
<keyword evidence="3 8" id="KW-0545">Nucleotide biosynthesis</keyword>
<comment type="catalytic activity">
    <reaction evidence="7 8">
        <text>dTMP + ATP = dTDP + ADP</text>
        <dbReference type="Rhea" id="RHEA:13517"/>
        <dbReference type="ChEBI" id="CHEBI:30616"/>
        <dbReference type="ChEBI" id="CHEBI:58369"/>
        <dbReference type="ChEBI" id="CHEBI:63528"/>
        <dbReference type="ChEBI" id="CHEBI:456216"/>
        <dbReference type="EC" id="2.7.4.9"/>
    </reaction>
</comment>
<evidence type="ECO:0000259" key="9">
    <source>
        <dbReference type="Pfam" id="PF02223"/>
    </source>
</evidence>
<dbReference type="CDD" id="cd01672">
    <property type="entry name" value="TMPK"/>
    <property type="match status" value="1"/>
</dbReference>
<dbReference type="EMBL" id="MHTB01000046">
    <property type="protein sequence ID" value="OHA54492.1"/>
    <property type="molecule type" value="Genomic_DNA"/>
</dbReference>
<dbReference type="GO" id="GO:0006227">
    <property type="term" value="P:dUDP biosynthetic process"/>
    <property type="evidence" value="ECO:0007669"/>
    <property type="project" value="TreeGrafter"/>
</dbReference>
<dbReference type="HAMAP" id="MF_00165">
    <property type="entry name" value="Thymidylate_kinase"/>
    <property type="match status" value="1"/>
</dbReference>
<evidence type="ECO:0000256" key="3">
    <source>
        <dbReference type="ARBA" id="ARBA00022727"/>
    </source>
</evidence>
<dbReference type="SUPFAM" id="SSF52540">
    <property type="entry name" value="P-loop containing nucleoside triphosphate hydrolases"/>
    <property type="match status" value="1"/>
</dbReference>
<dbReference type="InterPro" id="IPR027417">
    <property type="entry name" value="P-loop_NTPase"/>
</dbReference>
<dbReference type="Pfam" id="PF02223">
    <property type="entry name" value="Thymidylate_kin"/>
    <property type="match status" value="1"/>
</dbReference>
<evidence type="ECO:0000256" key="4">
    <source>
        <dbReference type="ARBA" id="ARBA00022741"/>
    </source>
</evidence>
<evidence type="ECO:0000256" key="6">
    <source>
        <dbReference type="ARBA" id="ARBA00022840"/>
    </source>
</evidence>
<comment type="caution">
    <text evidence="8">Lacks conserved residue(s) required for the propagation of feature annotation.</text>
</comment>
<dbReference type="InterPro" id="IPR018094">
    <property type="entry name" value="Thymidylate_kinase"/>
</dbReference>
<comment type="similarity">
    <text evidence="1 8">Belongs to the thymidylate kinase family.</text>
</comment>
<sequence>MRKSKKGLFIAIEGTDGSGKGTQFKLLVSALRREGHKVATLDFPQYGKKSAFYVEQYLNGKYGKKVSPYIASLFYALDRYSTRTKLKSWLKQGKVVVANRFTLSSAAHQGGKIKSSKELKKYWQWLFNLEFKVLGLPRPNLTILLHMPAKTAQQLVLKKAPRNYIKSGKKKDIHEADLGHLKAAETRYLKLANMFKARVIKCVEGGKLLTPEEIHSKVWENINI</sequence>
<dbReference type="AlphaFoldDB" id="A0A1G2Q3S5"/>
<dbReference type="Proteomes" id="UP000178936">
    <property type="component" value="Unassembled WGS sequence"/>
</dbReference>
<dbReference type="InterPro" id="IPR039430">
    <property type="entry name" value="Thymidylate_kin-like_dom"/>
</dbReference>
<evidence type="ECO:0000313" key="10">
    <source>
        <dbReference type="EMBL" id="OHA54492.1"/>
    </source>
</evidence>
<dbReference type="GO" id="GO:0005829">
    <property type="term" value="C:cytosol"/>
    <property type="evidence" value="ECO:0007669"/>
    <property type="project" value="TreeGrafter"/>
</dbReference>
<dbReference type="GO" id="GO:0006233">
    <property type="term" value="P:dTDP biosynthetic process"/>
    <property type="evidence" value="ECO:0007669"/>
    <property type="project" value="InterPro"/>
</dbReference>
<dbReference type="GO" id="GO:0005524">
    <property type="term" value="F:ATP binding"/>
    <property type="evidence" value="ECO:0007669"/>
    <property type="project" value="UniProtKB-UniRule"/>
</dbReference>
<organism evidence="10 11">
    <name type="scientific">Candidatus Veblenbacteria bacterium RIFOXYA2_FULL_43_9</name>
    <dbReference type="NCBI Taxonomy" id="1802425"/>
    <lineage>
        <taxon>Bacteria</taxon>
        <taxon>Candidatus Vebleniibacteriota</taxon>
    </lineage>
</organism>
<dbReference type="GO" id="GO:0006235">
    <property type="term" value="P:dTTP biosynthetic process"/>
    <property type="evidence" value="ECO:0007669"/>
    <property type="project" value="UniProtKB-UniRule"/>
</dbReference>
<evidence type="ECO:0000256" key="7">
    <source>
        <dbReference type="ARBA" id="ARBA00048743"/>
    </source>
</evidence>
<evidence type="ECO:0000256" key="8">
    <source>
        <dbReference type="HAMAP-Rule" id="MF_00165"/>
    </source>
</evidence>
<protein>
    <recommendedName>
        <fullName evidence="8">Thymidylate kinase</fullName>
        <ecNumber evidence="8">2.7.4.9</ecNumber>
    </recommendedName>
    <alternativeName>
        <fullName evidence="8">dTMP kinase</fullName>
    </alternativeName>
</protein>
<evidence type="ECO:0000256" key="2">
    <source>
        <dbReference type="ARBA" id="ARBA00022679"/>
    </source>
</evidence>
<evidence type="ECO:0000313" key="11">
    <source>
        <dbReference type="Proteomes" id="UP000178936"/>
    </source>
</evidence>
<dbReference type="GO" id="GO:0004798">
    <property type="term" value="F:dTMP kinase activity"/>
    <property type="evidence" value="ECO:0007669"/>
    <property type="project" value="UniProtKB-UniRule"/>
</dbReference>
<reference evidence="10 11" key="1">
    <citation type="journal article" date="2016" name="Nat. Commun.">
        <title>Thousands of microbial genomes shed light on interconnected biogeochemical processes in an aquifer system.</title>
        <authorList>
            <person name="Anantharaman K."/>
            <person name="Brown C.T."/>
            <person name="Hug L.A."/>
            <person name="Sharon I."/>
            <person name="Castelle C.J."/>
            <person name="Probst A.J."/>
            <person name="Thomas B.C."/>
            <person name="Singh A."/>
            <person name="Wilkins M.J."/>
            <person name="Karaoz U."/>
            <person name="Brodie E.L."/>
            <person name="Williams K.H."/>
            <person name="Hubbard S.S."/>
            <person name="Banfield J.F."/>
        </authorList>
    </citation>
    <scope>NUCLEOTIDE SEQUENCE [LARGE SCALE GENOMIC DNA]</scope>
</reference>
<dbReference type="EC" id="2.7.4.9" evidence="8"/>
<accession>A0A1G2Q3S5</accession>
<keyword evidence="6 8" id="KW-0067">ATP-binding</keyword>
<dbReference type="Gene3D" id="3.40.50.300">
    <property type="entry name" value="P-loop containing nucleotide triphosphate hydrolases"/>
    <property type="match status" value="1"/>
</dbReference>
<comment type="function">
    <text evidence="8">Phosphorylation of dTMP to form dTDP in both de novo and salvage pathways of dTTP synthesis.</text>
</comment>
<name>A0A1G2Q3S5_9BACT</name>
<gene>
    <name evidence="8" type="primary">tmk</name>
    <name evidence="10" type="ORF">A2226_01630</name>
</gene>